<evidence type="ECO:0000259" key="1">
    <source>
        <dbReference type="PROSITE" id="PS51184"/>
    </source>
</evidence>
<organism evidence="2 3">
    <name type="scientific">Emiliania huxleyi (strain CCMP1516)</name>
    <dbReference type="NCBI Taxonomy" id="280463"/>
    <lineage>
        <taxon>Eukaryota</taxon>
        <taxon>Haptista</taxon>
        <taxon>Haptophyta</taxon>
        <taxon>Prymnesiophyceae</taxon>
        <taxon>Isochrysidales</taxon>
        <taxon>Noelaerhabdaceae</taxon>
        <taxon>Emiliania</taxon>
    </lineage>
</organism>
<dbReference type="PANTHER" id="PTHR12461:SF105">
    <property type="entry name" value="HYPOXIA-INDUCIBLE FACTOR 1-ALPHA INHIBITOR"/>
    <property type="match status" value="1"/>
</dbReference>
<sequence>MLPPPLPTTLDASIAAGLVKQHGRLQPLDERQAVLCDASIERVQPSWRPALDAALAEWLALPKEVTGLSLIAVYARGSIVRGLALEGISDVDTLGFATVSHSDADSELKAWQSRGSERARRMRSAYPFCSGLEMRLVCVPERSSLGGWLRGDAAAPASLADTQLRALDAFRLASQAVCLHGSDLVPRLPPPVPRPRLVLEQSADLARASRAVAALAVQGSSDKALAVARWAAKRALRAGMELAAADYGAFSRDLLPCHRAISAVLGQPAGNRSLLVLQLACMPEEEVARHGGGEAVAARLIHAAGRLAQACDTPVVLRGMASEIAPVGRALWNLDTLPTLLPRGRVRVSPSPTFTFVRERHPLCRSGAYPLPSRVCEAMSGSEFVARIGLAAGGLPPLFYPAGERYYMQADLPAETIQAGRVPALWRSLLDSPAQPLRLWVSTRGATTPLHFDSADSFLAQMRGSKRVTFFPPAALRGLYPYPADHPLHRRARPSLYAAPDERAEDYPRFSEAAAVAQTIELHEGDVVIFPRNWWHNVETTSALSVSVGCRFV</sequence>
<dbReference type="AlphaFoldDB" id="A0A0D3IJ73"/>
<name>A0A0D3IJ73_EMIH1</name>
<dbReference type="Gene3D" id="2.60.120.10">
    <property type="entry name" value="Jelly Rolls"/>
    <property type="match status" value="1"/>
</dbReference>
<dbReference type="PANTHER" id="PTHR12461">
    <property type="entry name" value="HYPOXIA-INDUCIBLE FACTOR 1 ALPHA INHIBITOR-RELATED"/>
    <property type="match status" value="1"/>
</dbReference>
<evidence type="ECO:0000313" key="2">
    <source>
        <dbReference type="EnsemblProtists" id="EOD11308"/>
    </source>
</evidence>
<proteinExistence type="predicted"/>
<feature type="domain" description="JmjC" evidence="1">
    <location>
        <begin position="401"/>
        <end position="553"/>
    </location>
</feature>
<reference evidence="2" key="2">
    <citation type="submission" date="2024-10" db="UniProtKB">
        <authorList>
            <consortium name="EnsemblProtists"/>
        </authorList>
    </citation>
    <scope>IDENTIFICATION</scope>
</reference>
<dbReference type="InterPro" id="IPR041667">
    <property type="entry name" value="Cupin_8"/>
</dbReference>
<keyword evidence="3" id="KW-1185">Reference proteome</keyword>
<accession>A0A0D3IJ73</accession>
<dbReference type="InterPro" id="IPR014710">
    <property type="entry name" value="RmlC-like_jellyroll"/>
</dbReference>
<dbReference type="PROSITE" id="PS51184">
    <property type="entry name" value="JMJC"/>
    <property type="match status" value="1"/>
</dbReference>
<dbReference type="InterPro" id="IPR003347">
    <property type="entry name" value="JmjC_dom"/>
</dbReference>
<dbReference type="eggNOG" id="KOG2132">
    <property type="taxonomic scope" value="Eukaryota"/>
</dbReference>
<dbReference type="RefSeq" id="XP_005763737.1">
    <property type="nucleotide sequence ID" value="XM_005763680.1"/>
</dbReference>
<dbReference type="PaxDb" id="2903-EOD11308"/>
<dbReference type="Pfam" id="PF13621">
    <property type="entry name" value="Cupin_8"/>
    <property type="match status" value="1"/>
</dbReference>
<dbReference type="EnsemblProtists" id="EOD11308">
    <property type="protein sequence ID" value="EOD11308"/>
    <property type="gene ID" value="EMIHUDRAFT_452427"/>
</dbReference>
<dbReference type="KEGG" id="ehx:EMIHUDRAFT_452427"/>
<evidence type="ECO:0000313" key="3">
    <source>
        <dbReference type="Proteomes" id="UP000013827"/>
    </source>
</evidence>
<dbReference type="GeneID" id="17257446"/>
<dbReference type="HOGENOM" id="CLU_492994_0_0_1"/>
<protein>
    <recommendedName>
        <fullName evidence="1">JmjC domain-containing protein</fullName>
    </recommendedName>
</protein>
<dbReference type="Proteomes" id="UP000013827">
    <property type="component" value="Unassembled WGS sequence"/>
</dbReference>
<dbReference type="SUPFAM" id="SSF51197">
    <property type="entry name" value="Clavaminate synthase-like"/>
    <property type="match status" value="1"/>
</dbReference>
<reference evidence="3" key="1">
    <citation type="journal article" date="2013" name="Nature">
        <title>Pan genome of the phytoplankton Emiliania underpins its global distribution.</title>
        <authorList>
            <person name="Read B.A."/>
            <person name="Kegel J."/>
            <person name="Klute M.J."/>
            <person name="Kuo A."/>
            <person name="Lefebvre S.C."/>
            <person name="Maumus F."/>
            <person name="Mayer C."/>
            <person name="Miller J."/>
            <person name="Monier A."/>
            <person name="Salamov A."/>
            <person name="Young J."/>
            <person name="Aguilar M."/>
            <person name="Claverie J.M."/>
            <person name="Frickenhaus S."/>
            <person name="Gonzalez K."/>
            <person name="Herman E.K."/>
            <person name="Lin Y.C."/>
            <person name="Napier J."/>
            <person name="Ogata H."/>
            <person name="Sarno A.F."/>
            <person name="Shmutz J."/>
            <person name="Schroeder D."/>
            <person name="de Vargas C."/>
            <person name="Verret F."/>
            <person name="von Dassow P."/>
            <person name="Valentin K."/>
            <person name="Van de Peer Y."/>
            <person name="Wheeler G."/>
            <person name="Dacks J.B."/>
            <person name="Delwiche C.F."/>
            <person name="Dyhrman S.T."/>
            <person name="Glockner G."/>
            <person name="John U."/>
            <person name="Richards T."/>
            <person name="Worden A.Z."/>
            <person name="Zhang X."/>
            <person name="Grigoriev I.V."/>
            <person name="Allen A.E."/>
            <person name="Bidle K."/>
            <person name="Borodovsky M."/>
            <person name="Bowler C."/>
            <person name="Brownlee C."/>
            <person name="Cock J.M."/>
            <person name="Elias M."/>
            <person name="Gladyshev V.N."/>
            <person name="Groth M."/>
            <person name="Guda C."/>
            <person name="Hadaegh A."/>
            <person name="Iglesias-Rodriguez M.D."/>
            <person name="Jenkins J."/>
            <person name="Jones B.M."/>
            <person name="Lawson T."/>
            <person name="Leese F."/>
            <person name="Lindquist E."/>
            <person name="Lobanov A."/>
            <person name="Lomsadze A."/>
            <person name="Malik S.B."/>
            <person name="Marsh M.E."/>
            <person name="Mackinder L."/>
            <person name="Mock T."/>
            <person name="Mueller-Roeber B."/>
            <person name="Pagarete A."/>
            <person name="Parker M."/>
            <person name="Probert I."/>
            <person name="Quesneville H."/>
            <person name="Raines C."/>
            <person name="Rensing S.A."/>
            <person name="Riano-Pachon D.M."/>
            <person name="Richier S."/>
            <person name="Rokitta S."/>
            <person name="Shiraiwa Y."/>
            <person name="Soanes D.M."/>
            <person name="van der Giezen M."/>
            <person name="Wahlund T.M."/>
            <person name="Williams B."/>
            <person name="Wilson W."/>
            <person name="Wolfe G."/>
            <person name="Wurch L.L."/>
        </authorList>
    </citation>
    <scope>NUCLEOTIDE SEQUENCE</scope>
</reference>